<evidence type="ECO:0000313" key="1">
    <source>
        <dbReference type="EMBL" id="MFC3907684.1"/>
    </source>
</evidence>
<gene>
    <name evidence="1" type="ORF">ACFORL_01140</name>
</gene>
<dbReference type="Pfam" id="PF04430">
    <property type="entry name" value="DUF498"/>
    <property type="match status" value="1"/>
</dbReference>
<evidence type="ECO:0000313" key="2">
    <source>
        <dbReference type="Proteomes" id="UP001595758"/>
    </source>
</evidence>
<protein>
    <submittedName>
        <fullName evidence="1">Mth938-like domain-containing protein</fullName>
    </submittedName>
</protein>
<dbReference type="EMBL" id="JBHSAB010000001">
    <property type="protein sequence ID" value="MFC3907684.1"/>
    <property type="molecule type" value="Genomic_DNA"/>
</dbReference>
<comment type="caution">
    <text evidence="1">The sequence shown here is derived from an EMBL/GenBank/DDBJ whole genome shotgun (WGS) entry which is preliminary data.</text>
</comment>
<accession>A0ABV8CBK6</accession>
<dbReference type="PANTHER" id="PTHR21192:SF2">
    <property type="entry name" value="NADH DEHYDROGENASE [UBIQUINONE] 1 ALPHA SUBCOMPLEX ASSEMBLY FACTOR 3"/>
    <property type="match status" value="1"/>
</dbReference>
<dbReference type="InterPro" id="IPR007523">
    <property type="entry name" value="NDUFAF3/AAMDC"/>
</dbReference>
<keyword evidence="2" id="KW-1185">Reference proteome</keyword>
<dbReference type="InterPro" id="IPR036748">
    <property type="entry name" value="MTH938-like_sf"/>
</dbReference>
<dbReference type="Gene3D" id="3.40.1230.10">
    <property type="entry name" value="MTH938-like"/>
    <property type="match status" value="1"/>
</dbReference>
<reference evidence="2" key="1">
    <citation type="journal article" date="2019" name="Int. J. Syst. Evol. Microbiol.">
        <title>The Global Catalogue of Microorganisms (GCM) 10K type strain sequencing project: providing services to taxonomists for standard genome sequencing and annotation.</title>
        <authorList>
            <consortium name="The Broad Institute Genomics Platform"/>
            <consortium name="The Broad Institute Genome Sequencing Center for Infectious Disease"/>
            <person name="Wu L."/>
            <person name="Ma J."/>
        </authorList>
    </citation>
    <scope>NUCLEOTIDE SEQUENCE [LARGE SCALE GENOMIC DNA]</scope>
    <source>
        <strain evidence="2">CCUG 59858</strain>
    </source>
</reference>
<dbReference type="PANTHER" id="PTHR21192">
    <property type="entry name" value="NUCLEAR PROTEIN E3-3"/>
    <property type="match status" value="1"/>
</dbReference>
<proteinExistence type="predicted"/>
<dbReference type="Proteomes" id="UP001595758">
    <property type="component" value="Unassembled WGS sequence"/>
</dbReference>
<sequence>MHIHLESVEKNAVQAYSENEVKIDSIIYTRNFFVSASAIDENWQAEHISALDEQAIAPLLAQQPEIIILGHKEAGKFPPMQTIQHLANQRIGIECMSIGAACRTFNVLLSENRKVILGILF</sequence>
<dbReference type="SUPFAM" id="SSF64076">
    <property type="entry name" value="MTH938-like"/>
    <property type="match status" value="1"/>
</dbReference>
<name>A0ABV8CBK6_9GAMM</name>
<organism evidence="1 2">
    <name type="scientific">Legionella dresdenensis</name>
    <dbReference type="NCBI Taxonomy" id="450200"/>
    <lineage>
        <taxon>Bacteria</taxon>
        <taxon>Pseudomonadati</taxon>
        <taxon>Pseudomonadota</taxon>
        <taxon>Gammaproteobacteria</taxon>
        <taxon>Legionellales</taxon>
        <taxon>Legionellaceae</taxon>
        <taxon>Legionella</taxon>
    </lineage>
</organism>
<dbReference type="RefSeq" id="WP_382340268.1">
    <property type="nucleotide sequence ID" value="NZ_JBHSAB010000001.1"/>
</dbReference>